<evidence type="ECO:0000313" key="3">
    <source>
        <dbReference type="EMBL" id="UXI67228.1"/>
    </source>
</evidence>
<proteinExistence type="predicted"/>
<evidence type="ECO:0000256" key="1">
    <source>
        <dbReference type="ARBA" id="ARBA00022763"/>
    </source>
</evidence>
<dbReference type="InterPro" id="IPR052520">
    <property type="entry name" value="ATL_DNA_repair"/>
</dbReference>
<keyword evidence="1" id="KW-0227">DNA damage</keyword>
<evidence type="ECO:0000313" key="4">
    <source>
        <dbReference type="Proteomes" id="UP001064632"/>
    </source>
</evidence>
<dbReference type="InterPro" id="IPR036217">
    <property type="entry name" value="MethylDNA_cys_MeTrfase_DNAb"/>
</dbReference>
<gene>
    <name evidence="3" type="ORF">N4264_21185</name>
</gene>
<organism evidence="3 4">
    <name type="scientific">Tahibacter amnicola</name>
    <dbReference type="NCBI Taxonomy" id="2976241"/>
    <lineage>
        <taxon>Bacteria</taxon>
        <taxon>Pseudomonadati</taxon>
        <taxon>Pseudomonadota</taxon>
        <taxon>Gammaproteobacteria</taxon>
        <taxon>Lysobacterales</taxon>
        <taxon>Rhodanobacteraceae</taxon>
        <taxon>Tahibacter</taxon>
    </lineage>
</organism>
<dbReference type="EMBL" id="CP104694">
    <property type="protein sequence ID" value="UXI67228.1"/>
    <property type="molecule type" value="Genomic_DNA"/>
</dbReference>
<dbReference type="CDD" id="cd06445">
    <property type="entry name" value="ATase"/>
    <property type="match status" value="1"/>
</dbReference>
<reference evidence="3" key="1">
    <citation type="submission" date="2022-09" db="EMBL/GenBank/DDBJ databases">
        <title>Tahibacter sp. nov., isolated from a fresh water.</title>
        <authorList>
            <person name="Baek J.H."/>
            <person name="Lee J.K."/>
            <person name="Kim J.M."/>
            <person name="Jeon C.O."/>
        </authorList>
    </citation>
    <scope>NUCLEOTIDE SEQUENCE</scope>
    <source>
        <strain evidence="3">W38</strain>
    </source>
</reference>
<accession>A0ABY6BDC4</accession>
<keyword evidence="4" id="KW-1185">Reference proteome</keyword>
<dbReference type="RefSeq" id="WP_261694204.1">
    <property type="nucleotide sequence ID" value="NZ_CP104694.1"/>
</dbReference>
<protein>
    <submittedName>
        <fullName evidence="3">MGMT family protein</fullName>
    </submittedName>
</protein>
<dbReference type="Pfam" id="PF01035">
    <property type="entry name" value="DNA_binding_1"/>
    <property type="match status" value="1"/>
</dbReference>
<sequence length="132" mass="14626">MSHTVVQDKLPQDPAAAIRAVVARIPAGSVASYGEIAQRAGLPRRARLVGKVLRDTPDGVRLPWHRVLRSDGRIAFAPRTAPFREQRARLIEEGVRVLSGKVDLARYGWDRNLDAALWAPPVSESSSKRSRR</sequence>
<dbReference type="Proteomes" id="UP001064632">
    <property type="component" value="Chromosome"/>
</dbReference>
<dbReference type="InterPro" id="IPR014048">
    <property type="entry name" value="MethylDNA_cys_MeTrfase_DNA-bd"/>
</dbReference>
<name>A0ABY6BDC4_9GAMM</name>
<dbReference type="InterPro" id="IPR036388">
    <property type="entry name" value="WH-like_DNA-bd_sf"/>
</dbReference>
<dbReference type="PANTHER" id="PTHR42942">
    <property type="entry name" value="6-O-METHYLGUANINE DNA METHYLTRANSFERASE"/>
    <property type="match status" value="1"/>
</dbReference>
<feature type="domain" description="Methylated-DNA-[protein]-cysteine S-methyltransferase DNA binding" evidence="2">
    <location>
        <begin position="17"/>
        <end position="95"/>
    </location>
</feature>
<dbReference type="Gene3D" id="1.10.10.10">
    <property type="entry name" value="Winged helix-like DNA-binding domain superfamily/Winged helix DNA-binding domain"/>
    <property type="match status" value="1"/>
</dbReference>
<dbReference type="SUPFAM" id="SSF46767">
    <property type="entry name" value="Methylated DNA-protein cysteine methyltransferase, C-terminal domain"/>
    <property type="match status" value="1"/>
</dbReference>
<evidence type="ECO:0000259" key="2">
    <source>
        <dbReference type="Pfam" id="PF01035"/>
    </source>
</evidence>
<dbReference type="PANTHER" id="PTHR42942:SF1">
    <property type="entry name" value="ALKYLTRANSFERASE-LIKE PROTEIN 1"/>
    <property type="match status" value="1"/>
</dbReference>